<dbReference type="OrthoDB" id="9803927at2"/>
<accession>A0A1D4GZZ6</accession>
<dbReference type="EMBL" id="FMPI01000004">
    <property type="protein sequence ID" value="SCS64781.1"/>
    <property type="molecule type" value="Genomic_DNA"/>
</dbReference>
<dbReference type="RefSeq" id="WP_069995104.1">
    <property type="nucleotide sequence ID" value="NZ_FMPG01000001.1"/>
</dbReference>
<evidence type="ECO:0000259" key="2">
    <source>
        <dbReference type="Pfam" id="PF13449"/>
    </source>
</evidence>
<reference evidence="4 5" key="1">
    <citation type="submission" date="2016-09" db="EMBL/GenBank/DDBJ databases">
        <authorList>
            <consortium name="Pathogen Informatics"/>
            <person name="Sun Q."/>
            <person name="Inoue M."/>
        </authorList>
    </citation>
    <scope>NUCLEOTIDE SEQUENCE [LARGE SCALE GENOMIC DNA]</scope>
    <source>
        <strain evidence="4 5">82C</strain>
    </source>
</reference>
<gene>
    <name evidence="3" type="ORF">SAMEA2297795_00192</name>
    <name evidence="4" type="ORF">SAMEA2297796_00889</name>
</gene>
<dbReference type="InterPro" id="IPR027372">
    <property type="entry name" value="Phytase-like_dom"/>
</dbReference>
<evidence type="ECO:0000313" key="3">
    <source>
        <dbReference type="EMBL" id="SCS30543.1"/>
    </source>
</evidence>
<feature type="signal peptide" evidence="1">
    <location>
        <begin position="1"/>
        <end position="29"/>
    </location>
</feature>
<reference evidence="3 6" key="2">
    <citation type="submission" date="2016-09" db="EMBL/GenBank/DDBJ databases">
        <authorList>
            <consortium name="Pathogen Informatics"/>
        </authorList>
    </citation>
    <scope>NUCLEOTIDE SEQUENCE [LARGE SCALE GENOMIC DNA]</scope>
    <source>
        <strain evidence="3 6">82B</strain>
    </source>
</reference>
<feature type="domain" description="Phytase-like" evidence="2">
    <location>
        <begin position="70"/>
        <end position="384"/>
    </location>
</feature>
<evidence type="ECO:0000313" key="6">
    <source>
        <dbReference type="Proteomes" id="UP000095768"/>
    </source>
</evidence>
<dbReference type="PANTHER" id="PTHR37957">
    <property type="entry name" value="BLR7070 PROTEIN"/>
    <property type="match status" value="1"/>
</dbReference>
<dbReference type="AlphaFoldDB" id="A0A1D4GZZ6"/>
<proteinExistence type="predicted"/>
<dbReference type="Pfam" id="PF13449">
    <property type="entry name" value="Phytase-like"/>
    <property type="match status" value="1"/>
</dbReference>
<keyword evidence="5" id="KW-1185">Reference proteome</keyword>
<sequence>MNIFNKKLTIGLLAITVLNQVIGAQSALASGSGSAPTSSAPATQSETHSVKDLKYIDSQTIPYNTQFKKTKVGGISGITYNPNNNKWLLLSDDRSEQNDSRFYEAQLTYNHKQFKHLKLKKVHTLKQANGEPYTDKKHFKKNSNDIVADPESIRFDPLYNQILYTSEGDRTLGLNPFIRFATTKGDFISDIPINPIKKMDKQNKQGFRNNLALEGSTFSTDGQSLWTSMEAPLLQDGAEPTPTSGGQSRITQYDRADNLLTEFAYPLDAIPKAPGKGKHAENGVSEILAISDHEFLTFERASVQAADDSFKNYVRIYKINTQNATDIKNLKSIKNSNINPVKKQLIANLNSKDIPHIDNIEGMSFGKKLPNGHDSLVIASDDNFNKAQKSQFLAFEVIPES</sequence>
<feature type="chain" id="PRO_5009841331" evidence="1">
    <location>
        <begin position="30"/>
        <end position="401"/>
    </location>
</feature>
<dbReference type="PANTHER" id="PTHR37957:SF1">
    <property type="entry name" value="PHYTASE-LIKE DOMAIN-CONTAINING PROTEIN"/>
    <property type="match status" value="1"/>
</dbReference>
<dbReference type="EMBL" id="FMPG01000001">
    <property type="protein sequence ID" value="SCS30543.1"/>
    <property type="molecule type" value="Genomic_DNA"/>
</dbReference>
<protein>
    <submittedName>
        <fullName evidence="3">Uncharacterized protein conserved in bacteria</fullName>
    </submittedName>
</protein>
<evidence type="ECO:0000313" key="4">
    <source>
        <dbReference type="EMBL" id="SCS64781.1"/>
    </source>
</evidence>
<dbReference type="Proteomes" id="UP000095768">
    <property type="component" value="Unassembled WGS sequence"/>
</dbReference>
<name>A0A1D4GZZ6_9STAP</name>
<dbReference type="Proteomes" id="UP000095412">
    <property type="component" value="Unassembled WGS sequence"/>
</dbReference>
<organism evidence="3 6">
    <name type="scientific">Staphylococcus caeli</name>
    <dbReference type="NCBI Taxonomy" id="2201815"/>
    <lineage>
        <taxon>Bacteria</taxon>
        <taxon>Bacillati</taxon>
        <taxon>Bacillota</taxon>
        <taxon>Bacilli</taxon>
        <taxon>Bacillales</taxon>
        <taxon>Staphylococcaceae</taxon>
        <taxon>Staphylococcus</taxon>
    </lineage>
</organism>
<evidence type="ECO:0000313" key="5">
    <source>
        <dbReference type="Proteomes" id="UP000095412"/>
    </source>
</evidence>
<evidence type="ECO:0000256" key="1">
    <source>
        <dbReference type="SAM" id="SignalP"/>
    </source>
</evidence>
<keyword evidence="1" id="KW-0732">Signal</keyword>